<dbReference type="Pfam" id="PF03060">
    <property type="entry name" value="NMO"/>
    <property type="match status" value="1"/>
</dbReference>
<evidence type="ECO:0000256" key="3">
    <source>
        <dbReference type="ARBA" id="ARBA00022630"/>
    </source>
</evidence>
<evidence type="ECO:0000256" key="1">
    <source>
        <dbReference type="ARBA" id="ARBA00003535"/>
    </source>
</evidence>
<dbReference type="Gene3D" id="3.20.20.70">
    <property type="entry name" value="Aldolase class I"/>
    <property type="match status" value="1"/>
</dbReference>
<dbReference type="PANTHER" id="PTHR32332:SF20">
    <property type="entry name" value="2-NITROPROPANE DIOXYGENASE-LIKE PROTEIN"/>
    <property type="match status" value="1"/>
</dbReference>
<sequence length="329" mass="35737">MNNYNRVTNILGIKYPIVQAAMSWITDAKMVAAVSNAGGLGILGPHAGYNTAPTGGTTEVRERLRKEIRKTKSLTDKPFGVNLYMPKVGWEKYARATFEVALEEGVKYFVSVGEVNKEMIEEIKQREGILLLRELTPTVEGAKLAEDYGADIIIATGYDEGGWIPQNKIGTFSIVPTIADAVTIPVMATGGINDIRGVRASFALGAEGVYVGTRFIVSGECPAADSAKQDIINSKGSDLLLVSNMQRSTPHRFARELGENFKSAEDSTINEQKISEIGGLLPGMLLGDLDKGINSVNTAIDLIKEVKSCKEIIHELMADFINKEQESDH</sequence>
<organism evidence="6 7">
    <name type="scientific">Paenibacillus urinalis</name>
    <dbReference type="NCBI Taxonomy" id="521520"/>
    <lineage>
        <taxon>Bacteria</taxon>
        <taxon>Bacillati</taxon>
        <taxon>Bacillota</taxon>
        <taxon>Bacilli</taxon>
        <taxon>Bacillales</taxon>
        <taxon>Paenibacillaceae</taxon>
        <taxon>Paenibacillus</taxon>
    </lineage>
</organism>
<protein>
    <recommendedName>
        <fullName evidence="2">Probable nitronate monooxygenase</fullName>
    </recommendedName>
</protein>
<proteinExistence type="predicted"/>
<keyword evidence="6" id="KW-0503">Monooxygenase</keyword>
<keyword evidence="5" id="KW-0560">Oxidoreductase</keyword>
<dbReference type="InterPro" id="IPR013785">
    <property type="entry name" value="Aldolase_TIM"/>
</dbReference>
<dbReference type="Proteomes" id="UP001220962">
    <property type="component" value="Chromosome"/>
</dbReference>
<dbReference type="CDD" id="cd04730">
    <property type="entry name" value="NPD_like"/>
    <property type="match status" value="1"/>
</dbReference>
<accession>A0AAX3MZ42</accession>
<dbReference type="EMBL" id="CP118101">
    <property type="protein sequence ID" value="WDH81705.1"/>
    <property type="molecule type" value="Genomic_DNA"/>
</dbReference>
<evidence type="ECO:0000313" key="6">
    <source>
        <dbReference type="EMBL" id="WDH81705.1"/>
    </source>
</evidence>
<evidence type="ECO:0000256" key="5">
    <source>
        <dbReference type="ARBA" id="ARBA00023002"/>
    </source>
</evidence>
<comment type="function">
    <text evidence="1">Nitronate monooxygenase that uses molecular oxygen to catalyze the oxidative denitrification of alkyl nitronates. Acts on propionate 3-nitronate (P3N), the presumed physiological substrate. Probably functions in the detoxification of P3N, a metabolic poison produced by plants and fungi as a defense mechanism.</text>
</comment>
<dbReference type="GO" id="GO:0018580">
    <property type="term" value="F:nitronate monooxygenase activity"/>
    <property type="evidence" value="ECO:0007669"/>
    <property type="project" value="InterPro"/>
</dbReference>
<evidence type="ECO:0000313" key="7">
    <source>
        <dbReference type="Proteomes" id="UP001220962"/>
    </source>
</evidence>
<keyword evidence="4" id="KW-0288">FMN</keyword>
<gene>
    <name evidence="6" type="ORF">PUW23_19635</name>
</gene>
<dbReference type="AlphaFoldDB" id="A0AAX3MZ42"/>
<dbReference type="SUPFAM" id="SSF51412">
    <property type="entry name" value="Inosine monophosphate dehydrogenase (IMPDH)"/>
    <property type="match status" value="1"/>
</dbReference>
<evidence type="ECO:0000256" key="2">
    <source>
        <dbReference type="ARBA" id="ARBA00013457"/>
    </source>
</evidence>
<dbReference type="RefSeq" id="WP_047913251.1">
    <property type="nucleotide sequence ID" value="NZ_CP118101.1"/>
</dbReference>
<reference evidence="6" key="1">
    <citation type="submission" date="2023-02" db="EMBL/GenBank/DDBJ databases">
        <title>Pathogen: clinical or host-associated sample.</title>
        <authorList>
            <person name="Hergert J."/>
            <person name="Casey R."/>
            <person name="Wagner J."/>
            <person name="Young E.L."/>
            <person name="Oakeson K.F."/>
        </authorList>
    </citation>
    <scope>NUCLEOTIDE SEQUENCE</scope>
    <source>
        <strain evidence="6">2022CK-00830</strain>
    </source>
</reference>
<dbReference type="InterPro" id="IPR004136">
    <property type="entry name" value="NMO"/>
</dbReference>
<dbReference type="PANTHER" id="PTHR32332">
    <property type="entry name" value="2-NITROPROPANE DIOXYGENASE"/>
    <property type="match status" value="1"/>
</dbReference>
<evidence type="ECO:0000256" key="4">
    <source>
        <dbReference type="ARBA" id="ARBA00022643"/>
    </source>
</evidence>
<keyword evidence="3" id="KW-0285">Flavoprotein</keyword>
<name>A0AAX3MZ42_9BACL</name>